<protein>
    <submittedName>
        <fullName evidence="3">Glycosyl hydrolase family 18 protein</fullName>
    </submittedName>
</protein>
<proteinExistence type="predicted"/>
<dbReference type="GO" id="GO:0016787">
    <property type="term" value="F:hydrolase activity"/>
    <property type="evidence" value="ECO:0007669"/>
    <property type="project" value="UniProtKB-KW"/>
</dbReference>
<dbReference type="InterPro" id="IPR017853">
    <property type="entry name" value="GH"/>
</dbReference>
<dbReference type="Gene3D" id="3.10.50.10">
    <property type="match status" value="1"/>
</dbReference>
<name>A0ABZ2ZFB7_9BACI</name>
<keyword evidence="1" id="KW-0732">Signal</keyword>
<keyword evidence="3" id="KW-0378">Hydrolase</keyword>
<keyword evidence="4" id="KW-1185">Reference proteome</keyword>
<sequence>MPFRRFQKLGILTIISVLLAACTSSPNKTLQGTEQQDGKSNISTSLWLTEWSYEESLREVSSVIKDIDNIMLFTTYFNESGDFHHTENSDKLIESALMDQELSKKNLFITIVNDQFLNNGSIVQKNPELLEELLRSSLSRKEHIKQIVEYVRQYPVDGLEIDYENIPINLTEEFLAFTNELHNTLAKDNLSLRVLLEPGFPIEKHPLSNEVNYVVMGYNLHGYHSGPGPKADFAFLDSLADKFPNKNGNKEIALATGGFSWEGTKVAGLTDKQISDLVLKHEPDLQRDEKSGALSFVYYEKGKTIEVWYADSTTLVLWSERLKQNGGYKNISIWRAGGLTEDTLEVFKQIKEN</sequence>
<dbReference type="PROSITE" id="PS51257">
    <property type="entry name" value="PROKAR_LIPOPROTEIN"/>
    <property type="match status" value="1"/>
</dbReference>
<dbReference type="Pfam" id="PF00704">
    <property type="entry name" value="Glyco_hydro_18"/>
    <property type="match status" value="1"/>
</dbReference>
<dbReference type="InterPro" id="IPR001223">
    <property type="entry name" value="Glyco_hydro18_cat"/>
</dbReference>
<reference evidence="3 4" key="1">
    <citation type="submission" date="2024-04" db="EMBL/GenBank/DDBJ databases">
        <title>Screening of coral probiotics and analysis of their probiotic properties.</title>
        <authorList>
            <person name="Wang S."/>
        </authorList>
    </citation>
    <scope>NUCLEOTIDE SEQUENCE [LARGE SCALE GENOMIC DNA]</scope>
    <source>
        <strain evidence="3 4">GXU-Z9</strain>
    </source>
</reference>
<dbReference type="RefSeq" id="WP_009331606.1">
    <property type="nucleotide sequence ID" value="NZ_CP151651.1"/>
</dbReference>
<dbReference type="EMBL" id="CP151651">
    <property type="protein sequence ID" value="WZP06852.1"/>
    <property type="molecule type" value="Genomic_DNA"/>
</dbReference>
<dbReference type="SUPFAM" id="SSF51445">
    <property type="entry name" value="(Trans)glycosidases"/>
    <property type="match status" value="1"/>
</dbReference>
<dbReference type="InterPro" id="IPR029070">
    <property type="entry name" value="Chitinase_insertion_sf"/>
</dbReference>
<feature type="domain" description="GH18" evidence="2">
    <location>
        <begin position="132"/>
        <end position="336"/>
    </location>
</feature>
<gene>
    <name evidence="3" type="ORF">AADC60_22790</name>
</gene>
<evidence type="ECO:0000313" key="4">
    <source>
        <dbReference type="Proteomes" id="UP001472074"/>
    </source>
</evidence>
<dbReference type="PANTHER" id="PTHR46066">
    <property type="entry name" value="CHITINASE DOMAIN-CONTAINING PROTEIN 1 FAMILY MEMBER"/>
    <property type="match status" value="1"/>
</dbReference>
<dbReference type="Gene3D" id="3.20.20.80">
    <property type="entry name" value="Glycosidases"/>
    <property type="match status" value="1"/>
</dbReference>
<organism evidence="3 4">
    <name type="scientific">Cytobacillus pseudoceanisediminis</name>
    <dbReference type="NCBI Taxonomy" id="3051614"/>
    <lineage>
        <taxon>Bacteria</taxon>
        <taxon>Bacillati</taxon>
        <taxon>Bacillota</taxon>
        <taxon>Bacilli</taxon>
        <taxon>Bacillales</taxon>
        <taxon>Bacillaceae</taxon>
        <taxon>Cytobacillus</taxon>
    </lineage>
</organism>
<evidence type="ECO:0000259" key="2">
    <source>
        <dbReference type="Pfam" id="PF00704"/>
    </source>
</evidence>
<dbReference type="PANTHER" id="PTHR46066:SF2">
    <property type="entry name" value="CHITINASE DOMAIN-CONTAINING PROTEIN 1"/>
    <property type="match status" value="1"/>
</dbReference>
<accession>A0ABZ2ZFB7</accession>
<evidence type="ECO:0000256" key="1">
    <source>
        <dbReference type="SAM" id="SignalP"/>
    </source>
</evidence>
<evidence type="ECO:0000313" key="3">
    <source>
        <dbReference type="EMBL" id="WZP06852.1"/>
    </source>
</evidence>
<feature type="signal peptide" evidence="1">
    <location>
        <begin position="1"/>
        <end position="20"/>
    </location>
</feature>
<dbReference type="Proteomes" id="UP001472074">
    <property type="component" value="Chromosome"/>
</dbReference>
<feature type="chain" id="PRO_5045978089" evidence="1">
    <location>
        <begin position="21"/>
        <end position="353"/>
    </location>
</feature>